<evidence type="ECO:0000313" key="6">
    <source>
        <dbReference type="Proteomes" id="UP000694569"/>
    </source>
</evidence>
<dbReference type="OrthoDB" id="9907178at2759"/>
<evidence type="ECO:0000256" key="1">
    <source>
        <dbReference type="ARBA" id="ARBA00004613"/>
    </source>
</evidence>
<accession>A0A8C5QVD3</accession>
<reference evidence="5" key="1">
    <citation type="submission" date="2025-08" db="UniProtKB">
        <authorList>
            <consortium name="Ensembl"/>
        </authorList>
    </citation>
    <scope>IDENTIFICATION</scope>
</reference>
<feature type="signal peptide" evidence="3">
    <location>
        <begin position="1"/>
        <end position="19"/>
    </location>
</feature>
<organism evidence="5 6">
    <name type="scientific">Leptobrachium leishanense</name>
    <name type="common">Leishan spiny toad</name>
    <dbReference type="NCBI Taxonomy" id="445787"/>
    <lineage>
        <taxon>Eukaryota</taxon>
        <taxon>Metazoa</taxon>
        <taxon>Chordata</taxon>
        <taxon>Craniata</taxon>
        <taxon>Vertebrata</taxon>
        <taxon>Euteleostomi</taxon>
        <taxon>Amphibia</taxon>
        <taxon>Batrachia</taxon>
        <taxon>Anura</taxon>
        <taxon>Pelobatoidea</taxon>
        <taxon>Megophryidae</taxon>
        <taxon>Leptobrachium</taxon>
    </lineage>
</organism>
<evidence type="ECO:0000259" key="4">
    <source>
        <dbReference type="Pfam" id="PF00021"/>
    </source>
</evidence>
<dbReference type="Pfam" id="PF00021">
    <property type="entry name" value="UPAR_LY6"/>
    <property type="match status" value="2"/>
</dbReference>
<feature type="chain" id="PRO_5034360014" description="UPAR/Ly6 domain-containing protein" evidence="3">
    <location>
        <begin position="20"/>
        <end position="136"/>
    </location>
</feature>
<dbReference type="Proteomes" id="UP000694569">
    <property type="component" value="Unplaced"/>
</dbReference>
<dbReference type="SUPFAM" id="SSF57302">
    <property type="entry name" value="Snake toxin-like"/>
    <property type="match status" value="2"/>
</dbReference>
<comment type="subcellular location">
    <subcellularLocation>
        <location evidence="1">Secreted</location>
    </subcellularLocation>
</comment>
<keyword evidence="6" id="KW-1185">Reference proteome</keyword>
<dbReference type="Ensembl" id="ENSLLET00000045313.1">
    <property type="protein sequence ID" value="ENSLLEP00000043575.1"/>
    <property type="gene ID" value="ENSLLEG00000027684.1"/>
</dbReference>
<dbReference type="Gene3D" id="2.10.60.10">
    <property type="entry name" value="CD59"/>
    <property type="match status" value="2"/>
</dbReference>
<dbReference type="InterPro" id="IPR050918">
    <property type="entry name" value="CNF-like_PLA2_Inhibitor"/>
</dbReference>
<evidence type="ECO:0000256" key="2">
    <source>
        <dbReference type="ARBA" id="ARBA00022525"/>
    </source>
</evidence>
<keyword evidence="2" id="KW-0964">Secreted</keyword>
<sequence>FTSLITKQFFVSFILYLSAEVFVRSCLLENMCSLKGSITYTGGTIRIGSSCCNTDNCTPSQPTLPAVSSQSNNLTCRTCISASSASCYTSDTIQCTGNENMCLLESSVITTGTLRKVIRTFVRTHFFTGNVKNAFV</sequence>
<evidence type="ECO:0000256" key="3">
    <source>
        <dbReference type="SAM" id="SignalP"/>
    </source>
</evidence>
<keyword evidence="3" id="KW-0732">Signal</keyword>
<feature type="domain" description="UPAR/Ly6" evidence="4">
    <location>
        <begin position="73"/>
        <end position="113"/>
    </location>
</feature>
<dbReference type="PANTHER" id="PTHR20914:SF25">
    <property type="entry name" value="PHOSPHOLIPASE A2 INHIBITOR AND LY6_PLAUR DOMAIN-CONTAINING PROTEIN"/>
    <property type="match status" value="1"/>
</dbReference>
<dbReference type="InterPro" id="IPR045860">
    <property type="entry name" value="Snake_toxin-like_sf"/>
</dbReference>
<dbReference type="PANTHER" id="PTHR20914">
    <property type="entry name" value="LY6/PLAUR DOMAIN-CONTAINING PROTEIN 8"/>
    <property type="match status" value="1"/>
</dbReference>
<dbReference type="GO" id="GO:0005576">
    <property type="term" value="C:extracellular region"/>
    <property type="evidence" value="ECO:0007669"/>
    <property type="project" value="UniProtKB-SubCell"/>
</dbReference>
<dbReference type="InterPro" id="IPR016054">
    <property type="entry name" value="LY6_UPA_recep-like"/>
</dbReference>
<reference evidence="5" key="2">
    <citation type="submission" date="2025-09" db="UniProtKB">
        <authorList>
            <consortium name="Ensembl"/>
        </authorList>
    </citation>
    <scope>IDENTIFICATION</scope>
</reference>
<dbReference type="AlphaFoldDB" id="A0A8C5QVD3"/>
<evidence type="ECO:0000313" key="5">
    <source>
        <dbReference type="Ensembl" id="ENSLLEP00000043575.1"/>
    </source>
</evidence>
<protein>
    <recommendedName>
        <fullName evidence="4">UPAR/Ly6 domain-containing protein</fullName>
    </recommendedName>
</protein>
<name>A0A8C5QVD3_9ANUR</name>
<proteinExistence type="predicted"/>
<feature type="domain" description="UPAR/Ly6" evidence="4">
    <location>
        <begin position="19"/>
        <end position="58"/>
    </location>
</feature>